<dbReference type="Gene3D" id="2.160.10.10">
    <property type="entry name" value="Hexapeptide repeat proteins"/>
    <property type="match status" value="1"/>
</dbReference>
<reference evidence="2 4" key="1">
    <citation type="submission" date="2020-06" db="EMBL/GenBank/DDBJ databases">
        <title>Anoxygenic phototrophic Chloroflexota member uses a Type I reaction center.</title>
        <authorList>
            <person name="Tsuji J.M."/>
            <person name="Shaw N.A."/>
            <person name="Nagashima S."/>
            <person name="Venkiteswaran J."/>
            <person name="Schiff S.L."/>
            <person name="Hanada S."/>
            <person name="Tank M."/>
            <person name="Neufeld J.D."/>
        </authorList>
    </citation>
    <scope>NUCLEOTIDE SEQUENCE [LARGE SCALE GENOMIC DNA]</scope>
    <source>
        <strain evidence="2">L227-S17</strain>
    </source>
</reference>
<dbReference type="AlphaFoldDB" id="A0A8T7M6S1"/>
<evidence type="ECO:0000256" key="1">
    <source>
        <dbReference type="SAM" id="MobiDB-lite"/>
    </source>
</evidence>
<sequence>MSYYSPRHGGSSSPKSDSPQPDFENNLAEFESAFQKFVAETDPGFDLSLLRFNFNPFVSENTQAQIAKAWYPTSKQELEKTITLEGPTQLSAPVLGEHVRLTGDIRVKGNVIGIKSVSVGSNCVVEGHLISGGSLQIEDGSRIEGTVSGEEIVINGLVKVQGPVVCRGEFKLNGTFEAQSLVAVKNISLQGSEKDYLKLEAHSLFVQNGEVDARISVKLGHSGRLADLSSQLFYLSRAADGTFRLARAPSPYQDGVRPAQGTIITILSDVELEKLLAELATLER</sequence>
<evidence type="ECO:0000313" key="5">
    <source>
        <dbReference type="Proteomes" id="UP001431572"/>
    </source>
</evidence>
<dbReference type="Proteomes" id="UP000521676">
    <property type="component" value="Unassembled WGS sequence"/>
</dbReference>
<feature type="region of interest" description="Disordered" evidence="1">
    <location>
        <begin position="1"/>
        <end position="24"/>
    </location>
</feature>
<evidence type="ECO:0000313" key="4">
    <source>
        <dbReference type="Proteomes" id="UP000521676"/>
    </source>
</evidence>
<keyword evidence="5" id="KW-1185">Reference proteome</keyword>
<gene>
    <name evidence="2" type="ORF">HXX08_18250</name>
    <name evidence="3" type="ORF">OZ401_003332</name>
</gene>
<dbReference type="InterPro" id="IPR011004">
    <property type="entry name" value="Trimer_LpxA-like_sf"/>
</dbReference>
<dbReference type="EMBL" id="JACATZ010000003">
    <property type="protein sequence ID" value="NWJ47799.1"/>
    <property type="molecule type" value="Genomic_DNA"/>
</dbReference>
<dbReference type="SUPFAM" id="SSF51161">
    <property type="entry name" value="Trimeric LpxA-like enzymes"/>
    <property type="match status" value="1"/>
</dbReference>
<organism evidence="2 4">
    <name type="scientific">Candidatus Chlorohelix allophototropha</name>
    <dbReference type="NCBI Taxonomy" id="3003348"/>
    <lineage>
        <taxon>Bacteria</taxon>
        <taxon>Bacillati</taxon>
        <taxon>Chloroflexota</taxon>
        <taxon>Chloroflexia</taxon>
        <taxon>Candidatus Chloroheliales</taxon>
        <taxon>Candidatus Chloroheliaceae</taxon>
        <taxon>Candidatus Chlorohelix</taxon>
    </lineage>
</organism>
<dbReference type="EMBL" id="CP128400">
    <property type="protein sequence ID" value="WJW69704.1"/>
    <property type="molecule type" value="Genomic_DNA"/>
</dbReference>
<dbReference type="Proteomes" id="UP001431572">
    <property type="component" value="Chromosome 2"/>
</dbReference>
<feature type="compositionally biased region" description="Low complexity" evidence="1">
    <location>
        <begin position="11"/>
        <end position="22"/>
    </location>
</feature>
<proteinExistence type="predicted"/>
<name>A0A8T7M6S1_9CHLR</name>
<dbReference type="RefSeq" id="WP_341471577.1">
    <property type="nucleotide sequence ID" value="NZ_CP128400.1"/>
</dbReference>
<protein>
    <submittedName>
        <fullName evidence="2">Polymer-forming cytoskeletal protein</fullName>
    </submittedName>
</protein>
<accession>A0A8T7M6S1</accession>
<evidence type="ECO:0000313" key="2">
    <source>
        <dbReference type="EMBL" id="NWJ47799.1"/>
    </source>
</evidence>
<evidence type="ECO:0000313" key="3">
    <source>
        <dbReference type="EMBL" id="WJW69704.1"/>
    </source>
</evidence>
<reference evidence="3" key="2">
    <citation type="journal article" date="2024" name="Nature">
        <title>Anoxygenic phototroph of the Chloroflexota uses a type I reaction centre.</title>
        <authorList>
            <person name="Tsuji J.M."/>
            <person name="Shaw N.A."/>
            <person name="Nagashima S."/>
            <person name="Venkiteswaran J.J."/>
            <person name="Schiff S.L."/>
            <person name="Watanabe T."/>
            <person name="Fukui M."/>
            <person name="Hanada S."/>
            <person name="Tank M."/>
            <person name="Neufeld J.D."/>
        </authorList>
    </citation>
    <scope>NUCLEOTIDE SEQUENCE</scope>
    <source>
        <strain evidence="3">L227-S17</strain>
    </source>
</reference>